<dbReference type="Proteomes" id="UP000176650">
    <property type="component" value="Unassembled WGS sequence"/>
</dbReference>
<feature type="transmembrane region" description="Helical" evidence="1">
    <location>
        <begin position="74"/>
        <end position="93"/>
    </location>
</feature>
<keyword evidence="1" id="KW-0812">Transmembrane</keyword>
<dbReference type="InterPro" id="IPR056918">
    <property type="entry name" value="8xMP"/>
</dbReference>
<dbReference type="AlphaFoldDB" id="A0A1F5BU17"/>
<protein>
    <recommendedName>
        <fullName evidence="4">Small integral membrane protein</fullName>
    </recommendedName>
</protein>
<evidence type="ECO:0000256" key="1">
    <source>
        <dbReference type="SAM" id="Phobius"/>
    </source>
</evidence>
<sequence>MKKDDLEKILFVSESSKYGDKYIEHLLEQYKIYINSAEKISDRRQKANEFFLGLNTGLVALLGFVATKTSQNEITGLLILSSIAGITMCYLWYRIVLSYKGLNGGKYNVVHIIEARLPLALYDTEWEILGRGKDKSIYWPFTHIEIWVPWIFIVIYSALLLSVMPWIFLLKLFCLHY</sequence>
<dbReference type="Pfam" id="PF24838">
    <property type="entry name" value="8xMP"/>
    <property type="match status" value="1"/>
</dbReference>
<evidence type="ECO:0000313" key="3">
    <source>
        <dbReference type="Proteomes" id="UP000176650"/>
    </source>
</evidence>
<evidence type="ECO:0008006" key="4">
    <source>
        <dbReference type="Google" id="ProtNLM"/>
    </source>
</evidence>
<dbReference type="EMBL" id="MEYS01000002">
    <property type="protein sequence ID" value="OGD34088.1"/>
    <property type="molecule type" value="Genomic_DNA"/>
</dbReference>
<proteinExistence type="predicted"/>
<gene>
    <name evidence="2" type="ORF">A2988_01220</name>
</gene>
<feature type="transmembrane region" description="Helical" evidence="1">
    <location>
        <begin position="50"/>
        <end position="67"/>
    </location>
</feature>
<organism evidence="2 3">
    <name type="scientific">Candidatus Azambacteria bacterium RIFCSPLOWO2_01_FULL_46_25</name>
    <dbReference type="NCBI Taxonomy" id="1797298"/>
    <lineage>
        <taxon>Bacteria</taxon>
        <taxon>Candidatus Azamiibacteriota</taxon>
    </lineage>
</organism>
<feature type="transmembrane region" description="Helical" evidence="1">
    <location>
        <begin position="147"/>
        <end position="170"/>
    </location>
</feature>
<name>A0A1F5BU17_9BACT</name>
<comment type="caution">
    <text evidence="2">The sequence shown here is derived from an EMBL/GenBank/DDBJ whole genome shotgun (WGS) entry which is preliminary data.</text>
</comment>
<reference evidence="2 3" key="1">
    <citation type="journal article" date="2016" name="Nat. Commun.">
        <title>Thousands of microbial genomes shed light on interconnected biogeochemical processes in an aquifer system.</title>
        <authorList>
            <person name="Anantharaman K."/>
            <person name="Brown C.T."/>
            <person name="Hug L.A."/>
            <person name="Sharon I."/>
            <person name="Castelle C.J."/>
            <person name="Probst A.J."/>
            <person name="Thomas B.C."/>
            <person name="Singh A."/>
            <person name="Wilkins M.J."/>
            <person name="Karaoz U."/>
            <person name="Brodie E.L."/>
            <person name="Williams K.H."/>
            <person name="Hubbard S.S."/>
            <person name="Banfield J.F."/>
        </authorList>
    </citation>
    <scope>NUCLEOTIDE SEQUENCE [LARGE SCALE GENOMIC DNA]</scope>
</reference>
<accession>A0A1F5BU17</accession>
<keyword evidence="1" id="KW-0472">Membrane</keyword>
<dbReference type="STRING" id="1797298.A2988_01220"/>
<evidence type="ECO:0000313" key="2">
    <source>
        <dbReference type="EMBL" id="OGD34088.1"/>
    </source>
</evidence>
<keyword evidence="1" id="KW-1133">Transmembrane helix</keyword>